<dbReference type="PANTHER" id="PTHR40448:SF1">
    <property type="entry name" value="TWO-COMPONENT SENSOR HISTIDINE KINASE"/>
    <property type="match status" value="1"/>
</dbReference>
<feature type="transmembrane region" description="Helical" evidence="2">
    <location>
        <begin position="324"/>
        <end position="345"/>
    </location>
</feature>
<protein>
    <submittedName>
        <fullName evidence="4">GHKL domain-containing protein</fullName>
    </submittedName>
</protein>
<proteinExistence type="predicted"/>
<feature type="coiled-coil region" evidence="1">
    <location>
        <begin position="233"/>
        <end position="283"/>
    </location>
</feature>
<dbReference type="PANTHER" id="PTHR40448">
    <property type="entry name" value="TWO-COMPONENT SENSOR HISTIDINE KINASE"/>
    <property type="match status" value="1"/>
</dbReference>
<feature type="domain" description="Sensor histidine kinase NatK-like C-terminal" evidence="3">
    <location>
        <begin position="453"/>
        <end position="550"/>
    </location>
</feature>
<dbReference type="CDD" id="cd16935">
    <property type="entry name" value="HATPase_AgrC-ComD-like"/>
    <property type="match status" value="1"/>
</dbReference>
<dbReference type="InterPro" id="IPR036890">
    <property type="entry name" value="HATPase_C_sf"/>
</dbReference>
<feature type="transmembrane region" description="Helical" evidence="2">
    <location>
        <begin position="79"/>
        <end position="100"/>
    </location>
</feature>
<keyword evidence="5" id="KW-1185">Reference proteome</keyword>
<evidence type="ECO:0000313" key="4">
    <source>
        <dbReference type="EMBL" id="SHE74126.1"/>
    </source>
</evidence>
<name>A0A1M4VYT7_9CLOT</name>
<dbReference type="Pfam" id="PF14501">
    <property type="entry name" value="HATPase_c_5"/>
    <property type="match status" value="1"/>
</dbReference>
<feature type="transmembrane region" description="Helical" evidence="2">
    <location>
        <begin position="150"/>
        <end position="171"/>
    </location>
</feature>
<keyword evidence="1" id="KW-0175">Coiled coil</keyword>
<sequence>MALINVLISLYLFAYIENYRENRRWGRRVTAGYIALFQIFCNQGTVTHISLTAALIIADTVVMFLLLTAFTWDGFRNFLLYKFYDGISNVVYRILCMLFFRVTGRNVLIYTDSGDVSPLWGVGVVFLLLSFATVVICCKNRVFYKVKIKVIEVLFLLQVFMIAMVIALDMRSMQRNLIMDVIFFGMCTQILYTYLGFLWSRRAGKKRENEILQASLREQSRYYQEYYQSQESIKRMRHDLANHAAVIDRMEKAGEHDKASAYREQLEQALDRAVDSVKQVSLAPKKERPAVSRWERLVRDVSLIACLLSFGILAALIVSGRYLIWIYIFTLVMLFLASVYVMLFYHEKQIERENAWLRQQLMHWEEGQQEFEELAEQVRSVRRWLQQRAEGEGYEKELLEQCDAAIDEGITGSFPVDAMLHSKLHLCRKFHILTDIQVLLPEESQMEDIHTVGLLGNLLDNAIEACRKGPAGSGYIYLRTAVQANFWEIRIDNYTENEGYSSIENHFATTKEDKENHGFGMKIVRSMVEKYDGVLQVEEKDHLFSVTVMVKIY</sequence>
<evidence type="ECO:0000259" key="3">
    <source>
        <dbReference type="Pfam" id="PF14501"/>
    </source>
</evidence>
<keyword evidence="2" id="KW-1133">Transmembrane helix</keyword>
<feature type="transmembrane region" description="Helical" evidence="2">
    <location>
        <begin position="120"/>
        <end position="138"/>
    </location>
</feature>
<dbReference type="EMBL" id="FQVI01000005">
    <property type="protein sequence ID" value="SHE74126.1"/>
    <property type="molecule type" value="Genomic_DNA"/>
</dbReference>
<accession>A0A1M4VYT7</accession>
<feature type="transmembrane region" description="Helical" evidence="2">
    <location>
        <begin position="297"/>
        <end position="318"/>
    </location>
</feature>
<dbReference type="Gene3D" id="3.30.565.10">
    <property type="entry name" value="Histidine kinase-like ATPase, C-terminal domain"/>
    <property type="match status" value="1"/>
</dbReference>
<keyword evidence="2" id="KW-0472">Membrane</keyword>
<dbReference type="AlphaFoldDB" id="A0A1M4VYT7"/>
<organism evidence="4 5">
    <name type="scientific">Lactonifactor longoviformis DSM 17459</name>
    <dbReference type="NCBI Taxonomy" id="1122155"/>
    <lineage>
        <taxon>Bacteria</taxon>
        <taxon>Bacillati</taxon>
        <taxon>Bacillota</taxon>
        <taxon>Clostridia</taxon>
        <taxon>Eubacteriales</taxon>
        <taxon>Clostridiaceae</taxon>
        <taxon>Lactonifactor</taxon>
    </lineage>
</organism>
<dbReference type="SUPFAM" id="SSF55874">
    <property type="entry name" value="ATPase domain of HSP90 chaperone/DNA topoisomerase II/histidine kinase"/>
    <property type="match status" value="1"/>
</dbReference>
<feature type="transmembrane region" description="Helical" evidence="2">
    <location>
        <begin position="29"/>
        <end position="46"/>
    </location>
</feature>
<evidence type="ECO:0000313" key="5">
    <source>
        <dbReference type="Proteomes" id="UP000184245"/>
    </source>
</evidence>
<keyword evidence="2" id="KW-0812">Transmembrane</keyword>
<evidence type="ECO:0000256" key="1">
    <source>
        <dbReference type="SAM" id="Coils"/>
    </source>
</evidence>
<dbReference type="STRING" id="1122155.SAMN02745158_01398"/>
<dbReference type="GO" id="GO:0042802">
    <property type="term" value="F:identical protein binding"/>
    <property type="evidence" value="ECO:0007669"/>
    <property type="project" value="TreeGrafter"/>
</dbReference>
<reference evidence="4 5" key="1">
    <citation type="submission" date="2016-11" db="EMBL/GenBank/DDBJ databases">
        <authorList>
            <person name="Jaros S."/>
            <person name="Januszkiewicz K."/>
            <person name="Wedrychowicz H."/>
        </authorList>
    </citation>
    <scope>NUCLEOTIDE SEQUENCE [LARGE SCALE GENOMIC DNA]</scope>
    <source>
        <strain evidence="4 5">DSM 17459</strain>
    </source>
</reference>
<gene>
    <name evidence="4" type="ORF">SAMN02745158_01398</name>
</gene>
<dbReference type="Proteomes" id="UP000184245">
    <property type="component" value="Unassembled WGS sequence"/>
</dbReference>
<feature type="transmembrane region" description="Helical" evidence="2">
    <location>
        <begin position="52"/>
        <end position="72"/>
    </location>
</feature>
<dbReference type="InterPro" id="IPR032834">
    <property type="entry name" value="NatK-like_C"/>
</dbReference>
<feature type="transmembrane region" description="Helical" evidence="2">
    <location>
        <begin position="177"/>
        <end position="199"/>
    </location>
</feature>
<evidence type="ECO:0000256" key="2">
    <source>
        <dbReference type="SAM" id="Phobius"/>
    </source>
</evidence>